<feature type="binding site" description="axial binding residue" evidence="8">
    <location>
        <position position="439"/>
    </location>
    <ligand>
        <name>heme</name>
        <dbReference type="ChEBI" id="CHEBI:30413"/>
    </ligand>
    <ligandPart>
        <name>Fe</name>
        <dbReference type="ChEBI" id="CHEBI:18248"/>
    </ligandPart>
</feature>
<comment type="cofactor">
    <cofactor evidence="1 8">
        <name>heme</name>
        <dbReference type="ChEBI" id="CHEBI:30413"/>
    </cofactor>
</comment>
<dbReference type="GO" id="GO:0004497">
    <property type="term" value="F:monooxygenase activity"/>
    <property type="evidence" value="ECO:0007669"/>
    <property type="project" value="UniProtKB-KW"/>
</dbReference>
<dbReference type="EMBL" id="MG860540">
    <property type="protein sequence ID" value="AYM55677.1"/>
    <property type="molecule type" value="mRNA"/>
</dbReference>
<keyword evidence="11" id="KW-0732">Signal</keyword>
<gene>
    <name evidence="12" type="primary">CYP71B104</name>
</gene>
<evidence type="ECO:0000256" key="10">
    <source>
        <dbReference type="SAM" id="Phobius"/>
    </source>
</evidence>
<keyword evidence="3 8" id="KW-0349">Heme</keyword>
<dbReference type="CDD" id="cd11072">
    <property type="entry name" value="CYP71-like"/>
    <property type="match status" value="1"/>
</dbReference>
<evidence type="ECO:0000256" key="6">
    <source>
        <dbReference type="ARBA" id="ARBA00023004"/>
    </source>
</evidence>
<keyword evidence="10" id="KW-0812">Transmembrane</keyword>
<dbReference type="PROSITE" id="PS00086">
    <property type="entry name" value="CYTOCHROME_P450"/>
    <property type="match status" value="1"/>
</dbReference>
<dbReference type="GO" id="GO:0020037">
    <property type="term" value="F:heme binding"/>
    <property type="evidence" value="ECO:0007669"/>
    <property type="project" value="InterPro"/>
</dbReference>
<feature type="signal peptide" evidence="11">
    <location>
        <begin position="1"/>
        <end position="16"/>
    </location>
</feature>
<proteinExistence type="evidence at transcript level"/>
<evidence type="ECO:0000313" key="12">
    <source>
        <dbReference type="EMBL" id="AYM55677.1"/>
    </source>
</evidence>
<evidence type="ECO:0000256" key="5">
    <source>
        <dbReference type="ARBA" id="ARBA00023002"/>
    </source>
</evidence>
<dbReference type="GO" id="GO:0016705">
    <property type="term" value="F:oxidoreductase activity, acting on paired donors, with incorporation or reduction of molecular oxygen"/>
    <property type="evidence" value="ECO:0007669"/>
    <property type="project" value="InterPro"/>
</dbReference>
<keyword evidence="6 8" id="KW-0408">Iron</keyword>
<dbReference type="InterPro" id="IPR002401">
    <property type="entry name" value="Cyt_P450_E_grp-I"/>
</dbReference>
<keyword evidence="7 9" id="KW-0503">Monooxygenase</keyword>
<dbReference type="Pfam" id="PF00067">
    <property type="entry name" value="p450"/>
    <property type="match status" value="1"/>
</dbReference>
<evidence type="ECO:0000256" key="3">
    <source>
        <dbReference type="ARBA" id="ARBA00022617"/>
    </source>
</evidence>
<evidence type="ECO:0000256" key="4">
    <source>
        <dbReference type="ARBA" id="ARBA00022723"/>
    </source>
</evidence>
<accession>A0A3G2CK33</accession>
<dbReference type="InterPro" id="IPR017972">
    <property type="entry name" value="Cyt_P450_CS"/>
</dbReference>
<dbReference type="AlphaFoldDB" id="A0A3G2CK33"/>
<sequence>MISLPMLLWSIPLLLAVLLVLLKPKYKNLAPGPPKLPLIGNLHQLGTLPHYSLWELSKKYGPVMHLRFGQVPVVIISSSEAAKELFKANDLYSCSRPRLAGTGRLSYNFLDIAFTPYGDYWREMRKICAVELFSAKRVQSFRSIREEEVGSLIDSILKSSSSSSSPVDLSEKMLALTANTICREAFGKSFEAKGFSQERFQEVIHEGLAVLGSFSAADFFAGIGWIVDRLTGLHARREKTFLEFDEFYQKVIDDHIQKGKRSYGHEDIIDVLLELEKDQTAGIQLSQDHIKAILMNIFLGGVDTGAIVMVWAMAELVKNPRVMKKAQEEIRNLTGDKAKVSETDIEKLDYLKLIIKETMRLHPPGTLLIPREAISKFSIKGYDIQPKTRIQVNVWAIGRDPEIWENPNEFFPERFIKNPIDFRGFNYELLPFGSGRRGCPGVGMGMALVELALANLLYCFDWKLPFNMKESDLNMEEASGQTTYKKQPLLLLPIKYQSA</sequence>
<evidence type="ECO:0000256" key="8">
    <source>
        <dbReference type="PIRSR" id="PIRSR602401-1"/>
    </source>
</evidence>
<evidence type="ECO:0000256" key="1">
    <source>
        <dbReference type="ARBA" id="ARBA00001971"/>
    </source>
</evidence>
<keyword evidence="4 8" id="KW-0479">Metal-binding</keyword>
<keyword evidence="5 9" id="KW-0560">Oxidoreductase</keyword>
<dbReference type="GO" id="GO:0005506">
    <property type="term" value="F:iron ion binding"/>
    <property type="evidence" value="ECO:0007669"/>
    <property type="project" value="InterPro"/>
</dbReference>
<dbReference type="Gene3D" id="1.10.630.10">
    <property type="entry name" value="Cytochrome P450"/>
    <property type="match status" value="1"/>
</dbReference>
<dbReference type="PANTHER" id="PTHR47955:SF19">
    <property type="entry name" value="CYTOCHROME P450 71A9-LIKE ISOFORM X1"/>
    <property type="match status" value="1"/>
</dbReference>
<keyword evidence="10" id="KW-1133">Transmembrane helix</keyword>
<keyword evidence="10" id="KW-0472">Membrane</keyword>
<evidence type="ECO:0000256" key="7">
    <source>
        <dbReference type="ARBA" id="ARBA00023033"/>
    </source>
</evidence>
<dbReference type="PANTHER" id="PTHR47955">
    <property type="entry name" value="CYTOCHROME P450 FAMILY 71 PROTEIN"/>
    <property type="match status" value="1"/>
</dbReference>
<evidence type="ECO:0000256" key="11">
    <source>
        <dbReference type="SAM" id="SignalP"/>
    </source>
</evidence>
<name>A0A3G2CK33_9ROSI</name>
<organism evidence="12">
    <name type="scientific">Croton stellatopilosus</name>
    <dbReference type="NCBI Taxonomy" id="431156"/>
    <lineage>
        <taxon>Eukaryota</taxon>
        <taxon>Viridiplantae</taxon>
        <taxon>Streptophyta</taxon>
        <taxon>Embryophyta</taxon>
        <taxon>Tracheophyta</taxon>
        <taxon>Spermatophyta</taxon>
        <taxon>Magnoliopsida</taxon>
        <taxon>eudicotyledons</taxon>
        <taxon>Gunneridae</taxon>
        <taxon>Pentapetalae</taxon>
        <taxon>rosids</taxon>
        <taxon>fabids</taxon>
        <taxon>Malpighiales</taxon>
        <taxon>Euphorbiaceae</taxon>
        <taxon>Crotonoideae</taxon>
        <taxon>Crotoneae</taxon>
        <taxon>Croton</taxon>
    </lineage>
</organism>
<feature type="transmembrane region" description="Helical" evidence="10">
    <location>
        <begin position="293"/>
        <end position="314"/>
    </location>
</feature>
<dbReference type="PRINTS" id="PR00385">
    <property type="entry name" value="P450"/>
</dbReference>
<evidence type="ECO:0000256" key="9">
    <source>
        <dbReference type="RuleBase" id="RU000461"/>
    </source>
</evidence>
<evidence type="ECO:0000256" key="2">
    <source>
        <dbReference type="ARBA" id="ARBA00010617"/>
    </source>
</evidence>
<dbReference type="InterPro" id="IPR036396">
    <property type="entry name" value="Cyt_P450_sf"/>
</dbReference>
<dbReference type="PRINTS" id="PR00463">
    <property type="entry name" value="EP450I"/>
</dbReference>
<dbReference type="InterPro" id="IPR001128">
    <property type="entry name" value="Cyt_P450"/>
</dbReference>
<dbReference type="FunFam" id="1.10.630.10:FF:000011">
    <property type="entry name" value="Cytochrome P450 83B1"/>
    <property type="match status" value="1"/>
</dbReference>
<protein>
    <submittedName>
        <fullName evidence="12">Cytochrome P450</fullName>
    </submittedName>
</protein>
<dbReference type="SUPFAM" id="SSF48264">
    <property type="entry name" value="Cytochrome P450"/>
    <property type="match status" value="1"/>
</dbReference>
<reference evidence="12" key="1">
    <citation type="submission" date="2018-01" db="EMBL/GenBank/DDBJ databases">
        <title>Identification of Cytochrome P450 in Croton stellatopilosus Transcriptome.</title>
        <authorList>
            <person name="Sintupachee S."/>
            <person name="De-Eknamkul W."/>
        </authorList>
    </citation>
    <scope>NUCLEOTIDE SEQUENCE</scope>
</reference>
<feature type="chain" id="PRO_5018068330" evidence="11">
    <location>
        <begin position="17"/>
        <end position="499"/>
    </location>
</feature>
<comment type="similarity">
    <text evidence="2 9">Belongs to the cytochrome P450 family.</text>
</comment>